<protein>
    <submittedName>
        <fullName evidence="8">Permease</fullName>
    </submittedName>
</protein>
<name>A0A931CFV1_9ACTN</name>
<feature type="transmembrane region" description="Helical" evidence="6">
    <location>
        <begin position="245"/>
        <end position="268"/>
    </location>
</feature>
<evidence type="ECO:0000256" key="6">
    <source>
        <dbReference type="SAM" id="Phobius"/>
    </source>
</evidence>
<keyword evidence="2" id="KW-1003">Cell membrane</keyword>
<evidence type="ECO:0000313" key="9">
    <source>
        <dbReference type="Proteomes" id="UP000598146"/>
    </source>
</evidence>
<feature type="transmembrane region" description="Helical" evidence="6">
    <location>
        <begin position="213"/>
        <end position="233"/>
    </location>
</feature>
<feature type="domain" description="ABC3 transporter permease C-terminal" evidence="7">
    <location>
        <begin position="361"/>
        <end position="499"/>
    </location>
</feature>
<comment type="caution">
    <text evidence="8">The sequence shown here is derived from an EMBL/GenBank/DDBJ whole genome shotgun (WGS) entry which is preliminary data.</text>
</comment>
<feature type="transmembrane region" description="Helical" evidence="6">
    <location>
        <begin position="405"/>
        <end position="429"/>
    </location>
</feature>
<evidence type="ECO:0000256" key="4">
    <source>
        <dbReference type="ARBA" id="ARBA00022989"/>
    </source>
</evidence>
<feature type="transmembrane region" description="Helical" evidence="6">
    <location>
        <begin position="123"/>
        <end position="148"/>
    </location>
</feature>
<comment type="subcellular location">
    <subcellularLocation>
        <location evidence="1">Cell membrane</location>
        <topology evidence="1">Multi-pass membrane protein</topology>
    </subcellularLocation>
</comment>
<evidence type="ECO:0000256" key="1">
    <source>
        <dbReference type="ARBA" id="ARBA00004651"/>
    </source>
</evidence>
<evidence type="ECO:0000256" key="3">
    <source>
        <dbReference type="ARBA" id="ARBA00022692"/>
    </source>
</evidence>
<evidence type="ECO:0000313" key="8">
    <source>
        <dbReference type="EMBL" id="MBG0565338.1"/>
    </source>
</evidence>
<keyword evidence="3 6" id="KW-0812">Transmembrane</keyword>
<feature type="transmembrane region" description="Helical" evidence="6">
    <location>
        <begin position="476"/>
        <end position="498"/>
    </location>
</feature>
<evidence type="ECO:0000259" key="7">
    <source>
        <dbReference type="Pfam" id="PF02687"/>
    </source>
</evidence>
<evidence type="ECO:0000256" key="2">
    <source>
        <dbReference type="ARBA" id="ARBA00022475"/>
    </source>
</evidence>
<evidence type="ECO:0000256" key="5">
    <source>
        <dbReference type="ARBA" id="ARBA00023136"/>
    </source>
</evidence>
<feature type="transmembrane region" description="Helical" evidence="6">
    <location>
        <begin position="168"/>
        <end position="192"/>
    </location>
</feature>
<proteinExistence type="predicted"/>
<keyword evidence="4 6" id="KW-1133">Transmembrane helix</keyword>
<dbReference type="Pfam" id="PF02687">
    <property type="entry name" value="FtsX"/>
    <property type="match status" value="2"/>
</dbReference>
<dbReference type="Proteomes" id="UP000598146">
    <property type="component" value="Unassembled WGS sequence"/>
</dbReference>
<keyword evidence="5 6" id="KW-0472">Membrane</keyword>
<feature type="domain" description="ABC3 transporter permease C-terminal" evidence="7">
    <location>
        <begin position="88"/>
        <end position="195"/>
    </location>
</feature>
<accession>A0A931CFV1</accession>
<dbReference type="InterPro" id="IPR003838">
    <property type="entry name" value="ABC3_permease_C"/>
</dbReference>
<dbReference type="EMBL" id="JADQTO010000014">
    <property type="protein sequence ID" value="MBG0565338.1"/>
    <property type="molecule type" value="Genomic_DNA"/>
</dbReference>
<dbReference type="AlphaFoldDB" id="A0A931CFV1"/>
<dbReference type="GO" id="GO:0005886">
    <property type="term" value="C:plasma membrane"/>
    <property type="evidence" value="ECO:0007669"/>
    <property type="project" value="UniProtKB-SubCell"/>
</dbReference>
<gene>
    <name evidence="8" type="ORF">I4J89_28170</name>
</gene>
<feature type="transmembrane region" description="Helical" evidence="6">
    <location>
        <begin position="21"/>
        <end position="44"/>
    </location>
</feature>
<sequence length="510" mass="52644">MRLSTLVRLSLAGNRTDRLRTVLTAGSAALAALALLAAVTVASIQGGDWVDQPGGVRVMGPGADYSNALLAEAGLRPGVVFTLAMLALPVLALAGQCIRLGAPARDRRLAALRLGGATPGQAVLIAGAETAAAAALGSVLGLGLFFGLRELLDFRNGEGKLVLPVDVLPHPLLIAGALVLVPVLAGGIGVLLMRRVVITPLGVVRRVREDGPGPWPGVLIGIGLPLSIAPKFLPSDTQLPSWAPLAFIGAGTLCVMAGVVLGTGWISYTSGRLLRRYGRGAATLLAGGRLMADPWNGSRTLAALLGAVVVGAGIIGYEAMLRTEFRASEQYNAMIDPYATGEVGFGSGSEFYFGALRLIMIAVTVSIAVAAAGVLVAFVEGIVARRRAYAALTATGVPRRTLGNVLLWHTFVPLVPALLLALASGAALVRMMGSEVRHGGEYEQCIDPNATFPTCAKETFVEPLLVVPIPIPLQQLVLLGAGALVAMLLVVGVGVMVLRSSTDLEELRIG</sequence>
<organism evidence="8 9">
    <name type="scientific">Actinoplanes aureus</name>
    <dbReference type="NCBI Taxonomy" id="2792083"/>
    <lineage>
        <taxon>Bacteria</taxon>
        <taxon>Bacillati</taxon>
        <taxon>Actinomycetota</taxon>
        <taxon>Actinomycetes</taxon>
        <taxon>Micromonosporales</taxon>
        <taxon>Micromonosporaceae</taxon>
        <taxon>Actinoplanes</taxon>
    </lineage>
</organism>
<feature type="transmembrane region" description="Helical" evidence="6">
    <location>
        <begin position="79"/>
        <end position="102"/>
    </location>
</feature>
<keyword evidence="9" id="KW-1185">Reference proteome</keyword>
<dbReference type="RefSeq" id="WP_196417100.1">
    <property type="nucleotide sequence ID" value="NZ_JADQTO010000014.1"/>
</dbReference>
<feature type="transmembrane region" description="Helical" evidence="6">
    <location>
        <begin position="358"/>
        <end position="384"/>
    </location>
</feature>
<reference evidence="8" key="1">
    <citation type="submission" date="2020-11" db="EMBL/GenBank/DDBJ databases">
        <title>Isolation and identification of active actinomycetes.</title>
        <authorList>
            <person name="Sun X."/>
        </authorList>
    </citation>
    <scope>NUCLEOTIDE SEQUENCE</scope>
    <source>
        <strain evidence="8">NEAU-A11</strain>
    </source>
</reference>
<feature type="transmembrane region" description="Helical" evidence="6">
    <location>
        <begin position="301"/>
        <end position="320"/>
    </location>
</feature>